<reference evidence="5" key="2">
    <citation type="journal article" date="2017" name="Genome Announc.">
        <title>Draft genome sequence of Paludibacter jiangxiensis NM7(T), a propionate-producing fermentative bacterium.</title>
        <authorList>
            <person name="Qiu Y.-L."/>
            <person name="Tourlousse D.M."/>
            <person name="Matsuura N."/>
            <person name="Ohashi A."/>
            <person name="Sekiguchi Y."/>
        </authorList>
    </citation>
    <scope>NUCLEOTIDE SEQUENCE [LARGE SCALE GENOMIC DNA]</scope>
    <source>
        <strain evidence="5">NM7</strain>
    </source>
</reference>
<dbReference type="AlphaFoldDB" id="A0A161LEC3"/>
<organism evidence="4 5">
    <name type="scientific">Paludibacter jiangxiensis</name>
    <dbReference type="NCBI Taxonomy" id="681398"/>
    <lineage>
        <taxon>Bacteria</taxon>
        <taxon>Pseudomonadati</taxon>
        <taxon>Bacteroidota</taxon>
        <taxon>Bacteroidia</taxon>
        <taxon>Bacteroidales</taxon>
        <taxon>Paludibacteraceae</taxon>
        <taxon>Paludibacter</taxon>
    </lineage>
</organism>
<protein>
    <submittedName>
        <fullName evidence="4">Branched-chain amino acid transport system substrate-binding protein</fullName>
    </submittedName>
</protein>
<evidence type="ECO:0000256" key="1">
    <source>
        <dbReference type="ARBA" id="ARBA00010062"/>
    </source>
</evidence>
<evidence type="ECO:0000313" key="4">
    <source>
        <dbReference type="EMBL" id="GAT62567.1"/>
    </source>
</evidence>
<gene>
    <name evidence="4" type="ORF">PJIAN_2126</name>
</gene>
<dbReference type="Pfam" id="PF13458">
    <property type="entry name" value="Peripla_BP_6"/>
    <property type="match status" value="1"/>
</dbReference>
<dbReference type="SUPFAM" id="SSF53822">
    <property type="entry name" value="Periplasmic binding protein-like I"/>
    <property type="match status" value="1"/>
</dbReference>
<dbReference type="EMBL" id="BDCR01000002">
    <property type="protein sequence ID" value="GAT62567.1"/>
    <property type="molecule type" value="Genomic_DNA"/>
</dbReference>
<comment type="caution">
    <text evidence="4">The sequence shown here is derived from an EMBL/GenBank/DDBJ whole genome shotgun (WGS) entry which is preliminary data.</text>
</comment>
<name>A0A161LEC3_9BACT</name>
<evidence type="ECO:0000256" key="2">
    <source>
        <dbReference type="ARBA" id="ARBA00022729"/>
    </source>
</evidence>
<keyword evidence="2" id="KW-0732">Signal</keyword>
<sequence length="386" mass="44056">MSPLKIGLLAYNSSVYPHAHHDFVNGFYAALPSQIARGHFQFIPEYIKAPTVAHVKESAQKLVGFDQVDILSGLINYKAVPDIVPLVERHKKIAFFYDMGELIPYTQHISNHVFFNSFQYWQSEYALGYWAFKEFGDKGSVVMSLYDAGYHLQSAFRQGAIAAGSQEIDYCVLHDNPTQSQVKDKARLLLEKFKTTLPSFIHAIFCGSEVFEFLEEFNQSGLKGKIPLLVTAHMASEEMVSQVANMGISMYAASMYNYYSPDKLNLQFKLAFEALTGRKANAIALMGYEMGLALVQLLPELQKRDWPTIINLLKKETVRSPRGERNFYLDSDYAIPTIDIEKIEVRNQRINKMIVAQGKALKYNHYIFEEIHRENVTGWQNPYLCV</sequence>
<dbReference type="RefSeq" id="WP_068702986.1">
    <property type="nucleotide sequence ID" value="NZ_BDCR01000002.1"/>
</dbReference>
<feature type="domain" description="Leucine-binding protein" evidence="3">
    <location>
        <begin position="3"/>
        <end position="328"/>
    </location>
</feature>
<keyword evidence="5" id="KW-1185">Reference proteome</keyword>
<evidence type="ECO:0000259" key="3">
    <source>
        <dbReference type="Pfam" id="PF13458"/>
    </source>
</evidence>
<proteinExistence type="inferred from homology"/>
<dbReference type="Proteomes" id="UP000076586">
    <property type="component" value="Unassembled WGS sequence"/>
</dbReference>
<comment type="similarity">
    <text evidence="1">Belongs to the leucine-binding protein family.</text>
</comment>
<reference evidence="5" key="1">
    <citation type="submission" date="2016-04" db="EMBL/GenBank/DDBJ databases">
        <title>Draft genome sequence of Paludibacter jiangxiensis strain NM7.</title>
        <authorList>
            <person name="Qiu Y."/>
            <person name="Matsuura N."/>
            <person name="Ohashi A."/>
            <person name="Tourlousse M.D."/>
            <person name="Sekiguchi Y."/>
        </authorList>
    </citation>
    <scope>NUCLEOTIDE SEQUENCE [LARGE SCALE GENOMIC DNA]</scope>
    <source>
        <strain evidence="5">NM7</strain>
    </source>
</reference>
<dbReference type="STRING" id="681398.PJIAN_2126"/>
<dbReference type="InterPro" id="IPR028082">
    <property type="entry name" value="Peripla_BP_I"/>
</dbReference>
<accession>A0A161LEC3</accession>
<evidence type="ECO:0000313" key="5">
    <source>
        <dbReference type="Proteomes" id="UP000076586"/>
    </source>
</evidence>
<dbReference type="OrthoDB" id="827062at2"/>
<dbReference type="InterPro" id="IPR028081">
    <property type="entry name" value="Leu-bd"/>
</dbReference>
<dbReference type="Gene3D" id="3.40.50.2300">
    <property type="match status" value="2"/>
</dbReference>